<dbReference type="InterPro" id="IPR023415">
    <property type="entry name" value="LDLR_class-A_CS"/>
</dbReference>
<dbReference type="PROSITE" id="PS50068">
    <property type="entry name" value="LDLRA_2"/>
    <property type="match status" value="1"/>
</dbReference>
<protein>
    <submittedName>
        <fullName evidence="4">Jg1499 protein</fullName>
    </submittedName>
</protein>
<dbReference type="Pfam" id="PF00057">
    <property type="entry name" value="Ldl_recept_a"/>
    <property type="match status" value="1"/>
</dbReference>
<accession>A0A8S4QCN8</accession>
<proteinExistence type="predicted"/>
<evidence type="ECO:0000256" key="3">
    <source>
        <dbReference type="SAM" id="Phobius"/>
    </source>
</evidence>
<comment type="caution">
    <text evidence="2">Lacks conserved residue(s) required for the propagation of feature annotation.</text>
</comment>
<dbReference type="SMART" id="SM00192">
    <property type="entry name" value="LDLa"/>
    <property type="match status" value="2"/>
</dbReference>
<evidence type="ECO:0000256" key="1">
    <source>
        <dbReference type="ARBA" id="ARBA00023157"/>
    </source>
</evidence>
<keyword evidence="5" id="KW-1185">Reference proteome</keyword>
<name>A0A8S4QCN8_9NEOP</name>
<evidence type="ECO:0000313" key="5">
    <source>
        <dbReference type="Proteomes" id="UP000838756"/>
    </source>
</evidence>
<keyword evidence="3" id="KW-0812">Transmembrane</keyword>
<comment type="caution">
    <text evidence="4">The sequence shown here is derived from an EMBL/GenBank/DDBJ whole genome shotgun (WGS) entry which is preliminary data.</text>
</comment>
<sequence length="399" mass="46112">KTSLKWYPVLQKVLAIVILILFIVGFYILILRLLENDDKIHNTDIFVVSGFREGQNMTILQDKMEIFLQFNNKTFNSISRKRKKRETMSLPKYSADKKTNQVTKNVKFKDNEIQRLRKMISEHDVLCNDESHKDACKELVMKIKLLTENNFSNHIDNKKYDSSIKNALERYIKTKADKNPSDVSKRETTFNVAKPMNSGKKERDLMNSFGFPHQIIHTHSDKFPRESRNSQLTDTCLLARLMRQSFPELEGVYDNPQLDYQSQVSPYTSRHVPSSYFSPYNQDREVDAHKNKLHPQDVEIAMHFVEPKHNKDSTSKDAFSNTSVNEVECPVGMISCSDGSSCVDEKDWCDGKVDCSDVSDEARCTCKSRVDVSRICDGYFDCPFGEDEMGCNGTYFYNK</sequence>
<gene>
    <name evidence="4" type="primary">jg1499</name>
    <name evidence="4" type="ORF">PAEG_LOCUS135</name>
</gene>
<organism evidence="4 5">
    <name type="scientific">Pararge aegeria aegeria</name>
    <dbReference type="NCBI Taxonomy" id="348720"/>
    <lineage>
        <taxon>Eukaryota</taxon>
        <taxon>Metazoa</taxon>
        <taxon>Ecdysozoa</taxon>
        <taxon>Arthropoda</taxon>
        <taxon>Hexapoda</taxon>
        <taxon>Insecta</taxon>
        <taxon>Pterygota</taxon>
        <taxon>Neoptera</taxon>
        <taxon>Endopterygota</taxon>
        <taxon>Lepidoptera</taxon>
        <taxon>Glossata</taxon>
        <taxon>Ditrysia</taxon>
        <taxon>Papilionoidea</taxon>
        <taxon>Nymphalidae</taxon>
        <taxon>Satyrinae</taxon>
        <taxon>Satyrini</taxon>
        <taxon>Parargina</taxon>
        <taxon>Pararge</taxon>
    </lineage>
</organism>
<dbReference type="Gene3D" id="4.10.400.10">
    <property type="entry name" value="Low-density Lipoprotein Receptor"/>
    <property type="match status" value="1"/>
</dbReference>
<keyword evidence="1 2" id="KW-1015">Disulfide bond</keyword>
<feature type="disulfide bond" evidence="2">
    <location>
        <begin position="349"/>
        <end position="364"/>
    </location>
</feature>
<dbReference type="InterPro" id="IPR036055">
    <property type="entry name" value="LDL_receptor-like_sf"/>
</dbReference>
<evidence type="ECO:0000256" key="2">
    <source>
        <dbReference type="PROSITE-ProRule" id="PRU00124"/>
    </source>
</evidence>
<dbReference type="PROSITE" id="PS01209">
    <property type="entry name" value="LDLRA_1"/>
    <property type="match status" value="1"/>
</dbReference>
<dbReference type="Proteomes" id="UP000838756">
    <property type="component" value="Unassembled WGS sequence"/>
</dbReference>
<dbReference type="PRINTS" id="PR00261">
    <property type="entry name" value="LDLRECEPTOR"/>
</dbReference>
<dbReference type="OrthoDB" id="9990982at2759"/>
<reference evidence="4" key="1">
    <citation type="submission" date="2022-03" db="EMBL/GenBank/DDBJ databases">
        <authorList>
            <person name="Lindestad O."/>
        </authorList>
    </citation>
    <scope>NUCLEOTIDE SEQUENCE</scope>
</reference>
<evidence type="ECO:0000313" key="4">
    <source>
        <dbReference type="EMBL" id="CAH2207514.1"/>
    </source>
</evidence>
<feature type="non-terminal residue" evidence="4">
    <location>
        <position position="1"/>
    </location>
</feature>
<dbReference type="SUPFAM" id="SSF57424">
    <property type="entry name" value="LDL receptor-like module"/>
    <property type="match status" value="1"/>
</dbReference>
<dbReference type="InterPro" id="IPR002172">
    <property type="entry name" value="LDrepeatLR_classA_rpt"/>
</dbReference>
<dbReference type="EMBL" id="CAKXAJ010000448">
    <property type="protein sequence ID" value="CAH2207514.1"/>
    <property type="molecule type" value="Genomic_DNA"/>
</dbReference>
<feature type="transmembrane region" description="Helical" evidence="3">
    <location>
        <begin position="13"/>
        <end position="34"/>
    </location>
</feature>
<dbReference type="AlphaFoldDB" id="A0A8S4QCN8"/>
<keyword evidence="3" id="KW-1133">Transmembrane helix</keyword>
<dbReference type="CDD" id="cd00112">
    <property type="entry name" value="LDLa"/>
    <property type="match status" value="2"/>
</dbReference>
<keyword evidence="3" id="KW-0472">Membrane</keyword>